<comment type="subcellular location">
    <subcellularLocation>
        <location evidence="1 10">Cell outer membrane</location>
        <topology evidence="1 10">Multi-pass membrane protein</topology>
    </subcellularLocation>
</comment>
<organism evidence="15 16">
    <name type="scientific">Polynucleobacter cosmopolitanus</name>
    <dbReference type="NCBI Taxonomy" id="351345"/>
    <lineage>
        <taxon>Bacteria</taxon>
        <taxon>Pseudomonadati</taxon>
        <taxon>Pseudomonadota</taxon>
        <taxon>Betaproteobacteria</taxon>
        <taxon>Burkholderiales</taxon>
        <taxon>Burkholderiaceae</taxon>
        <taxon>Polynucleobacter</taxon>
    </lineage>
</organism>
<dbReference type="PANTHER" id="PTHR30069">
    <property type="entry name" value="TONB-DEPENDENT OUTER MEMBRANE RECEPTOR"/>
    <property type="match status" value="1"/>
</dbReference>
<feature type="domain" description="TonB-dependent receptor-like beta-barrel" evidence="13">
    <location>
        <begin position="201"/>
        <end position="627"/>
    </location>
</feature>
<dbReference type="InterPro" id="IPR039426">
    <property type="entry name" value="TonB-dep_rcpt-like"/>
</dbReference>
<evidence type="ECO:0000256" key="2">
    <source>
        <dbReference type="ARBA" id="ARBA00009810"/>
    </source>
</evidence>
<keyword evidence="9 10" id="KW-0998">Cell outer membrane</keyword>
<dbReference type="OrthoDB" id="5332150at2"/>
<dbReference type="InterPro" id="IPR012910">
    <property type="entry name" value="Plug_dom"/>
</dbReference>
<feature type="domain" description="TonB-dependent receptor plug" evidence="14">
    <location>
        <begin position="59"/>
        <end position="146"/>
    </location>
</feature>
<proteinExistence type="inferred from homology"/>
<protein>
    <submittedName>
        <fullName evidence="15">TonB-dependent copper receptor</fullName>
    </submittedName>
</protein>
<dbReference type="Gene3D" id="2.40.170.20">
    <property type="entry name" value="TonB-dependent receptor, beta-barrel domain"/>
    <property type="match status" value="1"/>
</dbReference>
<dbReference type="PANTHER" id="PTHR30069:SF49">
    <property type="entry name" value="OUTER MEMBRANE PROTEIN C"/>
    <property type="match status" value="1"/>
</dbReference>
<evidence type="ECO:0000256" key="9">
    <source>
        <dbReference type="ARBA" id="ARBA00023237"/>
    </source>
</evidence>
<evidence type="ECO:0000256" key="7">
    <source>
        <dbReference type="ARBA" id="ARBA00023136"/>
    </source>
</evidence>
<gene>
    <name evidence="15" type="ORF">AOC33_04705</name>
</gene>
<dbReference type="Pfam" id="PF00593">
    <property type="entry name" value="TonB_dep_Rec_b-barrel"/>
    <property type="match status" value="1"/>
</dbReference>
<comment type="similarity">
    <text evidence="2 10 11">Belongs to the TonB-dependent receptor family.</text>
</comment>
<evidence type="ECO:0000259" key="13">
    <source>
        <dbReference type="Pfam" id="PF00593"/>
    </source>
</evidence>
<keyword evidence="3 10" id="KW-0813">Transport</keyword>
<dbReference type="InterPro" id="IPR010100">
    <property type="entry name" value="TonB-dep_Cu_rcpt"/>
</dbReference>
<evidence type="ECO:0000256" key="6">
    <source>
        <dbReference type="ARBA" id="ARBA00023077"/>
    </source>
</evidence>
<dbReference type="InterPro" id="IPR000531">
    <property type="entry name" value="Beta-barrel_TonB"/>
</dbReference>
<evidence type="ECO:0000256" key="5">
    <source>
        <dbReference type="ARBA" id="ARBA00022692"/>
    </source>
</evidence>
<evidence type="ECO:0000256" key="11">
    <source>
        <dbReference type="RuleBase" id="RU003357"/>
    </source>
</evidence>
<keyword evidence="16" id="KW-1185">Reference proteome</keyword>
<evidence type="ECO:0000256" key="1">
    <source>
        <dbReference type="ARBA" id="ARBA00004571"/>
    </source>
</evidence>
<comment type="caution">
    <text evidence="15">The sequence shown here is derived from an EMBL/GenBank/DDBJ whole genome shotgun (WGS) entry which is preliminary data.</text>
</comment>
<dbReference type="EMBL" id="NJGG01000001">
    <property type="protein sequence ID" value="OXL16368.1"/>
    <property type="molecule type" value="Genomic_DNA"/>
</dbReference>
<accession>A0A229FXS0</accession>
<dbReference type="InterPro" id="IPR036942">
    <property type="entry name" value="Beta-barrel_TonB_sf"/>
</dbReference>
<feature type="signal peptide" evidence="12">
    <location>
        <begin position="1"/>
        <end position="26"/>
    </location>
</feature>
<dbReference type="InterPro" id="IPR037066">
    <property type="entry name" value="Plug_dom_sf"/>
</dbReference>
<keyword evidence="4 10" id="KW-1134">Transmembrane beta strand</keyword>
<dbReference type="Proteomes" id="UP000215188">
    <property type="component" value="Unassembled WGS sequence"/>
</dbReference>
<dbReference type="PROSITE" id="PS52016">
    <property type="entry name" value="TONB_DEPENDENT_REC_3"/>
    <property type="match status" value="1"/>
</dbReference>
<evidence type="ECO:0000256" key="4">
    <source>
        <dbReference type="ARBA" id="ARBA00022452"/>
    </source>
</evidence>
<dbReference type="AlphaFoldDB" id="A0A229FXS0"/>
<evidence type="ECO:0000256" key="10">
    <source>
        <dbReference type="PROSITE-ProRule" id="PRU01360"/>
    </source>
</evidence>
<evidence type="ECO:0000313" key="15">
    <source>
        <dbReference type="EMBL" id="OXL16368.1"/>
    </source>
</evidence>
<evidence type="ECO:0000256" key="3">
    <source>
        <dbReference type="ARBA" id="ARBA00022448"/>
    </source>
</evidence>
<reference evidence="15 16" key="1">
    <citation type="submission" date="2017-06" db="EMBL/GenBank/DDBJ databases">
        <title>Reclassification of a Polynucleobacter cosmopolitanus strain isolated from tropical Lake Victoria as Polynucleobacter victoriensis comb. nov.</title>
        <authorList>
            <person name="Hahn M.W."/>
        </authorList>
    </citation>
    <scope>NUCLEOTIDE SEQUENCE [LARGE SCALE GENOMIC DNA]</scope>
    <source>
        <strain evidence="15 16">MWH-MoIso2</strain>
    </source>
</reference>
<dbReference type="GO" id="GO:0009279">
    <property type="term" value="C:cell outer membrane"/>
    <property type="evidence" value="ECO:0007669"/>
    <property type="project" value="UniProtKB-SubCell"/>
</dbReference>
<keyword evidence="8 15" id="KW-0675">Receptor</keyword>
<keyword evidence="6 11" id="KW-0798">TonB box</keyword>
<dbReference type="Pfam" id="PF07715">
    <property type="entry name" value="Plug"/>
    <property type="match status" value="1"/>
</dbReference>
<name>A0A229FXS0_9BURK</name>
<dbReference type="GO" id="GO:0015344">
    <property type="term" value="F:siderophore uptake transmembrane transporter activity"/>
    <property type="evidence" value="ECO:0007669"/>
    <property type="project" value="TreeGrafter"/>
</dbReference>
<keyword evidence="12" id="KW-0732">Signal</keyword>
<feature type="chain" id="PRO_5013076349" evidence="12">
    <location>
        <begin position="27"/>
        <end position="668"/>
    </location>
</feature>
<dbReference type="Gene3D" id="2.170.130.10">
    <property type="entry name" value="TonB-dependent receptor, plug domain"/>
    <property type="match status" value="1"/>
</dbReference>
<dbReference type="RefSeq" id="WP_089515394.1">
    <property type="nucleotide sequence ID" value="NZ_NJGG01000001.1"/>
</dbReference>
<dbReference type="GO" id="GO:0044718">
    <property type="term" value="P:siderophore transmembrane transport"/>
    <property type="evidence" value="ECO:0007669"/>
    <property type="project" value="TreeGrafter"/>
</dbReference>
<evidence type="ECO:0000256" key="12">
    <source>
        <dbReference type="SAM" id="SignalP"/>
    </source>
</evidence>
<dbReference type="SUPFAM" id="SSF56935">
    <property type="entry name" value="Porins"/>
    <property type="match status" value="1"/>
</dbReference>
<evidence type="ECO:0000259" key="14">
    <source>
        <dbReference type="Pfam" id="PF07715"/>
    </source>
</evidence>
<dbReference type="NCBIfam" id="TIGR01778">
    <property type="entry name" value="TonB-copper"/>
    <property type="match status" value="1"/>
</dbReference>
<evidence type="ECO:0000313" key="16">
    <source>
        <dbReference type="Proteomes" id="UP000215188"/>
    </source>
</evidence>
<sequence>MKRNYLSPKPIALAVAMMIAGNCAYANQNVTILEDVVVTAAQMTTPTTIELDPKVPRQPLPAHDGADFLKSAPGFSIMRKAGTDGEPNFRGMGGSRVNILADDQNIFGGCGQRMDAPTAYIFPEIYDKVTIVKGPQTVLYPGHGSAATVRFEKEQKTYDKPGYDVHASGLVGSFGRHDEVVDANLGNKDYFATFTGSNSKSDNYKDGNGTEVHSKYHRYSASSSVGVTPDNNKRFELSAGRSNGYAAYADRTMDGTKFLRENVAAKGQIKNVSDLVEKVEFQISRNTIFHTMSESMRGNPSSYMDVTHDTNAARLTSDLNLRATTKAKVGLDFSQSTHGGNMPGMGALTISDDSEFKNAALFAEVTEQLSKNNKLIAGYRGESWEVADKRSGMASTTSGQTRKEFTNSAFARVEKALDSMPNSTAFVGFGRSERMPDYWELISNKQNSSGASALMSTKTEKTNQLDLGLLHKSGPFDLSASAFYNKINDFVLVDARSGYAYGMYGTPSSRNVDAHTYGAEITSSYALTNVVKFNSSIAYVEGKNETDGLPLAQLAPLEGRLALAYDDKKYSYGALLRLVAPKDEVAVGQGNISGQDVAKSGGFGIFSLNAGYKPNKKTLIAAGVDNVFDKTYAEFISRAGANVAGYTQTTRVNEPGRTAWLKATIALD</sequence>
<keyword evidence="5 10" id="KW-0812">Transmembrane</keyword>
<keyword evidence="7 10" id="KW-0472">Membrane</keyword>
<evidence type="ECO:0000256" key="8">
    <source>
        <dbReference type="ARBA" id="ARBA00023170"/>
    </source>
</evidence>